<dbReference type="PANTHER" id="PTHR41368:SF1">
    <property type="entry name" value="PROTEIN YGHO"/>
    <property type="match status" value="1"/>
</dbReference>
<dbReference type="EMBL" id="FP565575">
    <property type="protein sequence ID" value="CBE70137.1"/>
    <property type="molecule type" value="Genomic_DNA"/>
</dbReference>
<evidence type="ECO:0000313" key="4">
    <source>
        <dbReference type="Proteomes" id="UP000006898"/>
    </source>
</evidence>
<dbReference type="Pfam" id="PF00583">
    <property type="entry name" value="Acetyltransf_1"/>
    <property type="match status" value="1"/>
</dbReference>
<keyword evidence="3" id="KW-0238">DNA-binding</keyword>
<dbReference type="GO" id="GO:0016747">
    <property type="term" value="F:acyltransferase activity, transferring groups other than amino-acyl groups"/>
    <property type="evidence" value="ECO:0007669"/>
    <property type="project" value="InterPro"/>
</dbReference>
<dbReference type="InterPro" id="IPR039968">
    <property type="entry name" value="BcerS-like"/>
</dbReference>
<dbReference type="GO" id="GO:0003677">
    <property type="term" value="F:DNA binding"/>
    <property type="evidence" value="ECO:0007669"/>
    <property type="project" value="UniProtKB-KW"/>
</dbReference>
<protein>
    <submittedName>
        <fullName evidence="3">Putative DNA-binding transcriptional regulator</fullName>
    </submittedName>
</protein>
<dbReference type="eggNOG" id="COG0456">
    <property type="taxonomic scope" value="Bacteria"/>
</dbReference>
<organism evidence="3 4">
    <name type="scientific">Methylomirabilis oxygeniifera</name>
    <dbReference type="NCBI Taxonomy" id="671143"/>
    <lineage>
        <taxon>Bacteria</taxon>
        <taxon>Candidatus Methylomirabilota</taxon>
        <taxon>Candidatus Methylomirabilia</taxon>
        <taxon>Candidatus Methylomirabilales</taxon>
        <taxon>Candidatus Methylomirabilaceae</taxon>
        <taxon>Candidatus Methylomirabilis</taxon>
    </lineage>
</organism>
<evidence type="ECO:0000313" key="3">
    <source>
        <dbReference type="EMBL" id="CBE70137.1"/>
    </source>
</evidence>
<dbReference type="PANTHER" id="PTHR41368">
    <property type="entry name" value="PROTEIN YGHO"/>
    <property type="match status" value="1"/>
</dbReference>
<reference evidence="3 4" key="1">
    <citation type="journal article" date="2010" name="Nature">
        <title>Nitrite-driven anaerobic methane oxidation by oxygenic bacteria.</title>
        <authorList>
            <person name="Ettwig K.F."/>
            <person name="Butler M.K."/>
            <person name="Le Paslier D."/>
            <person name="Pelletier E."/>
            <person name="Mangenot S."/>
            <person name="Kuypers M.M.M."/>
            <person name="Schreiber F."/>
            <person name="Dutilh B.E."/>
            <person name="Zedelius J."/>
            <person name="de Beer D."/>
            <person name="Gloerich J."/>
            <person name="Wessels H.J.C.T."/>
            <person name="van Allen T."/>
            <person name="Luesken F."/>
            <person name="Wu M."/>
            <person name="van de Pas-Schoonen K.T."/>
            <person name="Op den Camp H.J.M."/>
            <person name="Janssen-Megens E.M."/>
            <person name="Francoijs K-J."/>
            <person name="Stunnenberg H."/>
            <person name="Weissenbach J."/>
            <person name="Jetten M.S.M."/>
            <person name="Strous M."/>
        </authorList>
    </citation>
    <scope>NUCLEOTIDE SEQUENCE [LARGE SCALE GENOMIC DNA]</scope>
</reference>
<proteinExistence type="predicted"/>
<dbReference type="InterPro" id="IPR000182">
    <property type="entry name" value="GNAT_dom"/>
</dbReference>
<dbReference type="PATRIC" id="fig|671143.5.peg.2690"/>
<dbReference type="HOGENOM" id="CLU_053649_0_0_0"/>
<feature type="domain" description="N-acetyltransferase" evidence="2">
    <location>
        <begin position="220"/>
        <end position="400"/>
    </location>
</feature>
<gene>
    <name evidence="3" type="primary">yghO</name>
    <name evidence="3" type="ORF">DAMO_3064</name>
</gene>
<evidence type="ECO:0000259" key="2">
    <source>
        <dbReference type="PROSITE" id="PS51186"/>
    </source>
</evidence>
<name>D5MML5_METO1</name>
<dbReference type="KEGG" id="mox:DAMO_3064"/>
<evidence type="ECO:0000256" key="1">
    <source>
        <dbReference type="SAM" id="MobiDB-lite"/>
    </source>
</evidence>
<dbReference type="AlphaFoldDB" id="D5MML5"/>
<dbReference type="SUPFAM" id="SSF55729">
    <property type="entry name" value="Acyl-CoA N-acyltransferases (Nat)"/>
    <property type="match status" value="1"/>
</dbReference>
<sequence>MGGVVADRNSTTLPGDTPPAIQATRESVRIVPINRSRDLHRFIRLPWSVYADDPAWIPPLLIERREQFSPRNPYFAHARSCFWLAYRGTKPIGRISAQIDALHEAQYRDATGFFGLLEAEDDAETFHALLSTAETWLRDHGMLRIRGPFNLSINQECGLLVEGYETPPMIMMGHARPYYADRIIAEGYQGSKDLLAYRVAADFTPPALMRTVVKKAAGYVRIRPLRRSSMKEELRILKEIYEDAWSENWGFIPFTEEEFQDLGNSLRLLVEDECVQIAEIDGAPVGMIVAFPNLNEAIRDLDGRLLPFGWLKLLWRLKVRRPTTARVALMGVRKSFQGGAMGAALAFMLIDAVREYEIRRGVREVELSWILEDNMPMRNMLVTIGGVPYKRYRIYEKALQ</sequence>
<feature type="region of interest" description="Disordered" evidence="1">
    <location>
        <begin position="1"/>
        <end position="21"/>
    </location>
</feature>
<dbReference type="Proteomes" id="UP000006898">
    <property type="component" value="Chromosome"/>
</dbReference>
<accession>D5MML5</accession>
<dbReference type="PROSITE" id="PS51186">
    <property type="entry name" value="GNAT"/>
    <property type="match status" value="1"/>
</dbReference>
<dbReference type="InterPro" id="IPR016181">
    <property type="entry name" value="Acyl_CoA_acyltransferase"/>
</dbReference>
<dbReference type="Gene3D" id="3.40.630.30">
    <property type="match status" value="1"/>
</dbReference>
<dbReference type="STRING" id="671143.DAMO_3064"/>